<evidence type="ECO:0000256" key="6">
    <source>
        <dbReference type="ARBA" id="ARBA00035136"/>
    </source>
</evidence>
<dbReference type="NCBIfam" id="TIGR00029">
    <property type="entry name" value="S20"/>
    <property type="match status" value="1"/>
</dbReference>
<dbReference type="InterPro" id="IPR002583">
    <property type="entry name" value="Ribosomal_bS20"/>
</dbReference>
<feature type="compositionally biased region" description="Basic residues" evidence="8">
    <location>
        <begin position="1"/>
        <end position="16"/>
    </location>
</feature>
<evidence type="ECO:0000256" key="2">
    <source>
        <dbReference type="ARBA" id="ARBA00022730"/>
    </source>
</evidence>
<keyword evidence="2 7" id="KW-0699">rRNA-binding</keyword>
<evidence type="ECO:0000313" key="9">
    <source>
        <dbReference type="EMBL" id="TMI76906.1"/>
    </source>
</evidence>
<accession>A0A537J1L0</accession>
<evidence type="ECO:0000256" key="8">
    <source>
        <dbReference type="SAM" id="MobiDB-lite"/>
    </source>
</evidence>
<dbReference type="InterPro" id="IPR036510">
    <property type="entry name" value="Ribosomal_bS20_sf"/>
</dbReference>
<comment type="similarity">
    <text evidence="1 7">Belongs to the bacterial ribosomal protein bS20 family.</text>
</comment>
<evidence type="ECO:0000256" key="5">
    <source>
        <dbReference type="ARBA" id="ARBA00023274"/>
    </source>
</evidence>
<dbReference type="Pfam" id="PF01649">
    <property type="entry name" value="Ribosomal_S20p"/>
    <property type="match status" value="1"/>
</dbReference>
<evidence type="ECO:0000313" key="10">
    <source>
        <dbReference type="Proteomes" id="UP000318834"/>
    </source>
</evidence>
<gene>
    <name evidence="7" type="primary">rpsT</name>
    <name evidence="9" type="ORF">E6H05_02575</name>
</gene>
<evidence type="ECO:0000256" key="3">
    <source>
        <dbReference type="ARBA" id="ARBA00022884"/>
    </source>
</evidence>
<dbReference type="Gene3D" id="1.20.58.110">
    <property type="entry name" value="Ribosomal protein S20"/>
    <property type="match status" value="1"/>
</dbReference>
<comment type="caution">
    <text evidence="9">The sequence shown here is derived from an EMBL/GenBank/DDBJ whole genome shotgun (WGS) entry which is preliminary data.</text>
</comment>
<dbReference type="HAMAP" id="MF_00500">
    <property type="entry name" value="Ribosomal_bS20"/>
    <property type="match status" value="1"/>
</dbReference>
<feature type="region of interest" description="Disordered" evidence="8">
    <location>
        <begin position="1"/>
        <end position="28"/>
    </location>
</feature>
<evidence type="ECO:0000256" key="7">
    <source>
        <dbReference type="HAMAP-Rule" id="MF_00500"/>
    </source>
</evidence>
<keyword evidence="5 7" id="KW-0687">Ribonucleoprotein</keyword>
<protein>
    <recommendedName>
        <fullName evidence="6 7">Small ribosomal subunit protein bS20</fullName>
    </recommendedName>
</protein>
<keyword evidence="3 7" id="KW-0694">RNA-binding</keyword>
<keyword evidence="4 7" id="KW-0689">Ribosomal protein</keyword>
<dbReference type="GO" id="GO:0006412">
    <property type="term" value="P:translation"/>
    <property type="evidence" value="ECO:0007669"/>
    <property type="project" value="UniProtKB-UniRule"/>
</dbReference>
<dbReference type="Proteomes" id="UP000318834">
    <property type="component" value="Unassembled WGS sequence"/>
</dbReference>
<dbReference type="GO" id="GO:0070181">
    <property type="term" value="F:small ribosomal subunit rRNA binding"/>
    <property type="evidence" value="ECO:0007669"/>
    <property type="project" value="TreeGrafter"/>
</dbReference>
<reference evidence="9 10" key="1">
    <citation type="journal article" date="2019" name="Nat. Microbiol.">
        <title>Mediterranean grassland soil C-N compound turnover is dependent on rainfall and depth, and is mediated by genomically divergent microorganisms.</title>
        <authorList>
            <person name="Diamond S."/>
            <person name="Andeer P.F."/>
            <person name="Li Z."/>
            <person name="Crits-Christoph A."/>
            <person name="Burstein D."/>
            <person name="Anantharaman K."/>
            <person name="Lane K.R."/>
            <person name="Thomas B.C."/>
            <person name="Pan C."/>
            <person name="Northen T.R."/>
            <person name="Banfield J.F."/>
        </authorList>
    </citation>
    <scope>NUCLEOTIDE SEQUENCE [LARGE SCALE GENOMIC DNA]</scope>
    <source>
        <strain evidence="9">NP_8</strain>
    </source>
</reference>
<evidence type="ECO:0000256" key="4">
    <source>
        <dbReference type="ARBA" id="ARBA00022980"/>
    </source>
</evidence>
<sequence>MAKRSRSGLKHKRQSEKRRVGNQAVLSRLKTLTKGPLTSPDRLAQALSELDRAARKGIIHQNTAARKKSRLMQRLTTGTPTPASPARGGAREHGNTGTKATS</sequence>
<dbReference type="EMBL" id="VBAP01000009">
    <property type="protein sequence ID" value="TMI76906.1"/>
    <property type="molecule type" value="Genomic_DNA"/>
</dbReference>
<proteinExistence type="inferred from homology"/>
<dbReference type="GO" id="GO:0015935">
    <property type="term" value="C:small ribosomal subunit"/>
    <property type="evidence" value="ECO:0007669"/>
    <property type="project" value="TreeGrafter"/>
</dbReference>
<dbReference type="GO" id="GO:0003735">
    <property type="term" value="F:structural constituent of ribosome"/>
    <property type="evidence" value="ECO:0007669"/>
    <property type="project" value="InterPro"/>
</dbReference>
<name>A0A537J1L0_9BACT</name>
<evidence type="ECO:0000256" key="1">
    <source>
        <dbReference type="ARBA" id="ARBA00007634"/>
    </source>
</evidence>
<comment type="function">
    <text evidence="7">Binds directly to 16S ribosomal RNA.</text>
</comment>
<dbReference type="GO" id="GO:0005829">
    <property type="term" value="C:cytosol"/>
    <property type="evidence" value="ECO:0007669"/>
    <property type="project" value="TreeGrafter"/>
</dbReference>
<dbReference type="SUPFAM" id="SSF46992">
    <property type="entry name" value="Ribosomal protein S20"/>
    <property type="match status" value="1"/>
</dbReference>
<feature type="region of interest" description="Disordered" evidence="8">
    <location>
        <begin position="58"/>
        <end position="102"/>
    </location>
</feature>
<dbReference type="PANTHER" id="PTHR33398:SF1">
    <property type="entry name" value="SMALL RIBOSOMAL SUBUNIT PROTEIN BS20C"/>
    <property type="match status" value="1"/>
</dbReference>
<dbReference type="AlphaFoldDB" id="A0A537J1L0"/>
<organism evidence="9 10">
    <name type="scientific">Candidatus Segetimicrobium genomatis</name>
    <dbReference type="NCBI Taxonomy" id="2569760"/>
    <lineage>
        <taxon>Bacteria</taxon>
        <taxon>Bacillati</taxon>
        <taxon>Candidatus Sysuimicrobiota</taxon>
        <taxon>Candidatus Sysuimicrobiia</taxon>
        <taxon>Candidatus Sysuimicrobiales</taxon>
        <taxon>Candidatus Segetimicrobiaceae</taxon>
        <taxon>Candidatus Segetimicrobium</taxon>
    </lineage>
</organism>
<dbReference type="PANTHER" id="PTHR33398">
    <property type="entry name" value="30S RIBOSOMAL PROTEIN S20"/>
    <property type="match status" value="1"/>
</dbReference>